<protein>
    <submittedName>
        <fullName evidence="4">MORN motif</fullName>
    </submittedName>
    <submittedName>
        <fullName evidence="5">MORN_motif</fullName>
    </submittedName>
</protein>
<keyword evidence="6" id="KW-1185">Reference proteome</keyword>
<dbReference type="PANTHER" id="PTHR43215">
    <property type="entry name" value="RADIAL SPOKE HEAD 1 HOMOLOG"/>
    <property type="match status" value="1"/>
</dbReference>
<evidence type="ECO:0000256" key="1">
    <source>
        <dbReference type="ARBA" id="ARBA00022737"/>
    </source>
</evidence>
<dbReference type="Gene3D" id="2.20.110.10">
    <property type="entry name" value="Histone H3 K4-specific methyltransferase SET7/9 N-terminal domain"/>
    <property type="match status" value="2"/>
</dbReference>
<sequence>MTDNQTIISESYQYVGQVSYERMHGKGILMLNDGSYYVGQFFKNHFSGEGTYVYKETSMTGTFANGDFYSGTLKHNDQLYVIDRGLYKEILPYYKNLQNEHEQIQETYKQVTFSDSKNNKRIISYENGRMVVNAAQNTSVQQMLVTPEYIYIGYIINGQMSGQGTLIFNDGNIYNGKFLQNRFSGLGTFTFSSGAVMKGQFKDGDFQSGLLNKATGPTVEVVGGNWQCNFANRNELNNQNLQNYYTTKQDKSKVIKVTDLANQCLSVQFNNGILTQTQIQSARNQPLYSISQSQLVSTLVEQKICYNQSPQSPKEQIDNKISQQQQLTQTYYKNLVTQNKELKASKFQLEKEVQKLNTDNQALKFQIEELQKQLQQQENEIIQLKAQIDEQNKTIDLLQQQIKADNQSENFDQKNENVRLSEQLFKIQQILLITNNELQEQKQQNTKIYKEVQDKESQIVTLKQDLNRIQIQQHKLKQQNLIQSQSKNIQEINQKESQSQTQLIQHLQSQHKLLEEENSQLIMSLQKQKTRHEDNLLVLEEQINMQKESNSMEQEKQLMIQEQQLKDYEFEKQQLIQKYTDEMNKQLGDHQRDKQQLQNKLDKELNDIKQAFEEEKQKLVQSHNQLQNQAKTEFDQKLDKIQKQCESQISALKQQNQSAIQEYQQQLQQSKTEQKNFQTKTEQYAIQIQNDVKTKIESETTRITKECNNEKQKLTNDFNSQKQALQLQNNDLQKQIQVQLNQITEQSSQIEKLTQHLEQNITQNEILNTQNNTLEQQIESFKEQIAVLQNQLIQQQTDIQNLDSQLNNQITLNESLNSQIRNHQQINQKLLELQKIPSEHFYRFVPGTDVNQFINEVNEYEQEAIKKWKQKMEKKEQERSEENVNEERKE</sequence>
<keyword evidence="1" id="KW-0677">Repeat</keyword>
<dbReference type="Proteomes" id="UP001642409">
    <property type="component" value="Unassembled WGS sequence"/>
</dbReference>
<keyword evidence="2" id="KW-0175">Coiled coil</keyword>
<organism evidence="4">
    <name type="scientific">Hexamita inflata</name>
    <dbReference type="NCBI Taxonomy" id="28002"/>
    <lineage>
        <taxon>Eukaryota</taxon>
        <taxon>Metamonada</taxon>
        <taxon>Diplomonadida</taxon>
        <taxon>Hexamitidae</taxon>
        <taxon>Hexamitinae</taxon>
        <taxon>Hexamita</taxon>
    </lineage>
</organism>
<dbReference type="SMART" id="SM00698">
    <property type="entry name" value="MORN"/>
    <property type="match status" value="4"/>
</dbReference>
<evidence type="ECO:0000256" key="2">
    <source>
        <dbReference type="SAM" id="Coils"/>
    </source>
</evidence>
<dbReference type="EMBL" id="CATOUU010001174">
    <property type="protein sequence ID" value="CAI9976605.1"/>
    <property type="molecule type" value="Genomic_DNA"/>
</dbReference>
<dbReference type="InterPro" id="IPR003409">
    <property type="entry name" value="MORN"/>
</dbReference>
<dbReference type="SUPFAM" id="SSF82185">
    <property type="entry name" value="Histone H3 K4-specific methyltransferase SET7/9 N-terminal domain"/>
    <property type="match status" value="2"/>
</dbReference>
<reference evidence="5 6" key="2">
    <citation type="submission" date="2024-07" db="EMBL/GenBank/DDBJ databases">
        <authorList>
            <person name="Akdeniz Z."/>
        </authorList>
    </citation>
    <scope>NUCLEOTIDE SEQUENCE [LARGE SCALE GENOMIC DNA]</scope>
</reference>
<feature type="coiled-coil region" evidence="2">
    <location>
        <begin position="435"/>
        <end position="680"/>
    </location>
</feature>
<evidence type="ECO:0000256" key="3">
    <source>
        <dbReference type="SAM" id="MobiDB-lite"/>
    </source>
</evidence>
<gene>
    <name evidence="4" type="ORF">HINF_LOCUS64250</name>
    <name evidence="5" type="ORF">HINF_LOCUS7350</name>
</gene>
<comment type="caution">
    <text evidence="4">The sequence shown here is derived from an EMBL/GenBank/DDBJ whole genome shotgun (WGS) entry which is preliminary data.</text>
</comment>
<feature type="region of interest" description="Disordered" evidence="3">
    <location>
        <begin position="870"/>
        <end position="890"/>
    </location>
</feature>
<accession>A0AA86RF78</accession>
<name>A0AA86RF78_9EUKA</name>
<dbReference type="AlphaFoldDB" id="A0AA86RF78"/>
<feature type="coiled-coil region" evidence="2">
    <location>
        <begin position="332"/>
        <end position="408"/>
    </location>
</feature>
<evidence type="ECO:0000313" key="4">
    <source>
        <dbReference type="EMBL" id="CAI9976605.1"/>
    </source>
</evidence>
<proteinExistence type="predicted"/>
<dbReference type="EMBL" id="CAXDID020000015">
    <property type="protein sequence ID" value="CAL5982878.1"/>
    <property type="molecule type" value="Genomic_DNA"/>
</dbReference>
<reference evidence="4" key="1">
    <citation type="submission" date="2023-06" db="EMBL/GenBank/DDBJ databases">
        <authorList>
            <person name="Kurt Z."/>
        </authorList>
    </citation>
    <scope>NUCLEOTIDE SEQUENCE</scope>
</reference>
<evidence type="ECO:0000313" key="5">
    <source>
        <dbReference type="EMBL" id="CAL5982878.1"/>
    </source>
</evidence>
<dbReference type="PANTHER" id="PTHR43215:SF14">
    <property type="entry name" value="RADIAL SPOKE HEAD 1 HOMOLOG"/>
    <property type="match status" value="1"/>
</dbReference>
<evidence type="ECO:0000313" key="6">
    <source>
        <dbReference type="Proteomes" id="UP001642409"/>
    </source>
</evidence>
<dbReference type="Pfam" id="PF02493">
    <property type="entry name" value="MORN"/>
    <property type="match status" value="4"/>
</dbReference>
<feature type="coiled-coil region" evidence="2">
    <location>
        <begin position="715"/>
        <end position="833"/>
    </location>
</feature>